<accession>A0AAD4HLQ5</accession>
<keyword evidence="3" id="KW-1185">Reference proteome</keyword>
<protein>
    <submittedName>
        <fullName evidence="2">Uncharacterized protein</fullName>
    </submittedName>
</protein>
<dbReference type="RefSeq" id="XP_041227885.1">
    <property type="nucleotide sequence ID" value="XM_041376803.1"/>
</dbReference>
<dbReference type="Proteomes" id="UP001195769">
    <property type="component" value="Unassembled WGS sequence"/>
</dbReference>
<evidence type="ECO:0000256" key="1">
    <source>
        <dbReference type="SAM" id="MobiDB-lite"/>
    </source>
</evidence>
<evidence type="ECO:0000313" key="3">
    <source>
        <dbReference type="Proteomes" id="UP001195769"/>
    </source>
</evidence>
<gene>
    <name evidence="2" type="ORF">F5891DRAFT_978641</name>
</gene>
<dbReference type="AlphaFoldDB" id="A0AAD4HLQ5"/>
<organism evidence="2 3">
    <name type="scientific">Suillus fuscotomentosus</name>
    <dbReference type="NCBI Taxonomy" id="1912939"/>
    <lineage>
        <taxon>Eukaryota</taxon>
        <taxon>Fungi</taxon>
        <taxon>Dikarya</taxon>
        <taxon>Basidiomycota</taxon>
        <taxon>Agaricomycotina</taxon>
        <taxon>Agaricomycetes</taxon>
        <taxon>Agaricomycetidae</taxon>
        <taxon>Boletales</taxon>
        <taxon>Suillineae</taxon>
        <taxon>Suillaceae</taxon>
        <taxon>Suillus</taxon>
    </lineage>
</organism>
<comment type="caution">
    <text evidence="2">The sequence shown here is derived from an EMBL/GenBank/DDBJ whole genome shotgun (WGS) entry which is preliminary data.</text>
</comment>
<name>A0AAD4HLQ5_9AGAM</name>
<proteinExistence type="predicted"/>
<feature type="region of interest" description="Disordered" evidence="1">
    <location>
        <begin position="1"/>
        <end position="34"/>
    </location>
</feature>
<dbReference type="EMBL" id="JABBWK010000017">
    <property type="protein sequence ID" value="KAG1902310.1"/>
    <property type="molecule type" value="Genomic_DNA"/>
</dbReference>
<evidence type="ECO:0000313" key="2">
    <source>
        <dbReference type="EMBL" id="KAG1902310.1"/>
    </source>
</evidence>
<reference evidence="2" key="1">
    <citation type="journal article" date="2020" name="New Phytol.">
        <title>Comparative genomics reveals dynamic genome evolution in host specialist ectomycorrhizal fungi.</title>
        <authorList>
            <person name="Lofgren L.A."/>
            <person name="Nguyen N.H."/>
            <person name="Vilgalys R."/>
            <person name="Ruytinx J."/>
            <person name="Liao H.L."/>
            <person name="Branco S."/>
            <person name="Kuo A."/>
            <person name="LaButti K."/>
            <person name="Lipzen A."/>
            <person name="Andreopoulos W."/>
            <person name="Pangilinan J."/>
            <person name="Riley R."/>
            <person name="Hundley H."/>
            <person name="Na H."/>
            <person name="Barry K."/>
            <person name="Grigoriev I.V."/>
            <person name="Stajich J.E."/>
            <person name="Kennedy P.G."/>
        </authorList>
    </citation>
    <scope>NUCLEOTIDE SEQUENCE</scope>
    <source>
        <strain evidence="2">FC203</strain>
    </source>
</reference>
<dbReference type="GeneID" id="64671101"/>
<sequence length="231" mass="24299">MQASTSRSLPADIGPEAEDNRKTETEVAANSTGSDVEILENQLDARANVQHATSSTAADAQATATTANDVQATATTRATTVTWATTATRAAPAARAAANALASAAALVAFSAVRAAVRAIFVRFVISKALGVSLQQDSSCMLTAGRMFVYGRQGGRSHSAPSNHTVHYLLHSAHRNGTHVICLTHLQRLYHPHDTGHFFTTDPTSRFNRTNTPTGATSLSAFSSASLQISH</sequence>